<dbReference type="SUPFAM" id="SSF55729">
    <property type="entry name" value="Acyl-CoA N-acyltransferases (Nat)"/>
    <property type="match status" value="1"/>
</dbReference>
<organism evidence="3">
    <name type="scientific">Tetraselmis sp. GSL018</name>
    <dbReference type="NCBI Taxonomy" id="582737"/>
    <lineage>
        <taxon>Eukaryota</taxon>
        <taxon>Viridiplantae</taxon>
        <taxon>Chlorophyta</taxon>
        <taxon>core chlorophytes</taxon>
        <taxon>Chlorodendrophyceae</taxon>
        <taxon>Chlorodendrales</taxon>
        <taxon>Chlorodendraceae</taxon>
        <taxon>Tetraselmis</taxon>
    </lineage>
</organism>
<evidence type="ECO:0000259" key="2">
    <source>
        <dbReference type="Pfam" id="PF23209"/>
    </source>
</evidence>
<proteinExistence type="predicted"/>
<evidence type="ECO:0000313" key="3">
    <source>
        <dbReference type="EMBL" id="JAC69003.1"/>
    </source>
</evidence>
<protein>
    <recommendedName>
        <fullName evidence="2">Increased DNA methylation 1 C-terminal domain-containing protein</fullName>
    </recommendedName>
</protein>
<dbReference type="EMBL" id="GBEZ01017323">
    <property type="protein sequence ID" value="JAC69003.1"/>
    <property type="molecule type" value="Transcribed_RNA"/>
</dbReference>
<dbReference type="Pfam" id="PF23209">
    <property type="entry name" value="IDM1_C"/>
    <property type="match status" value="1"/>
</dbReference>
<feature type="compositionally biased region" description="Basic residues" evidence="1">
    <location>
        <begin position="313"/>
        <end position="327"/>
    </location>
</feature>
<dbReference type="InterPro" id="IPR016181">
    <property type="entry name" value="Acyl_CoA_acyltransferase"/>
</dbReference>
<accession>A0A061RAI8</accession>
<feature type="region of interest" description="Disordered" evidence="1">
    <location>
        <begin position="299"/>
        <end position="327"/>
    </location>
</feature>
<feature type="non-terminal residue" evidence="3">
    <location>
        <position position="327"/>
    </location>
</feature>
<gene>
    <name evidence="3" type="ORF">TSPGSL018_7425</name>
</gene>
<dbReference type="InterPro" id="IPR056511">
    <property type="entry name" value="IDM1_C"/>
</dbReference>
<dbReference type="AlphaFoldDB" id="A0A061RAI8"/>
<dbReference type="Gene3D" id="3.40.630.30">
    <property type="match status" value="1"/>
</dbReference>
<evidence type="ECO:0000256" key="1">
    <source>
        <dbReference type="SAM" id="MobiDB-lite"/>
    </source>
</evidence>
<name>A0A061RAI8_9CHLO</name>
<feature type="domain" description="Increased DNA methylation 1 C-terminal" evidence="2">
    <location>
        <begin position="164"/>
        <end position="266"/>
    </location>
</feature>
<reference evidence="3" key="1">
    <citation type="submission" date="2014-05" db="EMBL/GenBank/DDBJ databases">
        <title>The transcriptome of the halophilic microalga Tetraselmis sp. GSL018 isolated from the Great Salt Lake, Utah.</title>
        <authorList>
            <person name="Jinkerson R.E."/>
            <person name="D'Adamo S."/>
            <person name="Posewitz M.C."/>
        </authorList>
    </citation>
    <scope>NUCLEOTIDE SEQUENCE</scope>
    <source>
        <strain evidence="3">GSL018</strain>
    </source>
</reference>
<sequence length="327" mass="36773">MRHVVSPETKEARKQLLRLPTKQFFEIPGRPSVVYQLVDYSSHAGYENNVPADERPPGAKQCRIELPFLFKAFESGLARPPARGSRQAEAPRASTIHEYLDWTVSAADAQQDDELSFAGFRLVVLYPRSRPSWPPPGVSYEHLREGTAAAGGLGAPRPAIPPLEPHGRAISAATIRAGPRFLEVPFVATQDTKKSRGFGRCLLEAVEDVARFLGKPTLMLCSTDDAKTLSIWSHLGFMRVEPEDWDRLQVSHCDLLYMENTVQMYKPVAPRQPLTALLLKHDSLWQRLYCWRPAEPCSPGAPNGRCLPPKASRPGKHRRRKRLTERR</sequence>